<dbReference type="AlphaFoldDB" id="A0A9Q3H563"/>
<accession>A0A9Q3H563</accession>
<sequence length="130" mass="14995">MASGNPQRPPSPLKSTLPLNPRGIFPIPSCTPYSRMQEWCIYGIIYHYAPFFLNNPMVMFSGPKPRSQNSSPILKEDSSAHQSSNPWWLSEDLFRTPTPWPRRSWVGNSFRIIPRAIFRGYASFNQLSRH</sequence>
<evidence type="ECO:0000313" key="2">
    <source>
        <dbReference type="EMBL" id="MBW0491532.1"/>
    </source>
</evidence>
<dbReference type="EMBL" id="AVOT02011129">
    <property type="protein sequence ID" value="MBW0491532.1"/>
    <property type="molecule type" value="Genomic_DNA"/>
</dbReference>
<comment type="caution">
    <text evidence="2">The sequence shown here is derived from an EMBL/GenBank/DDBJ whole genome shotgun (WGS) entry which is preliminary data.</text>
</comment>
<evidence type="ECO:0000256" key="1">
    <source>
        <dbReference type="SAM" id="MobiDB-lite"/>
    </source>
</evidence>
<gene>
    <name evidence="2" type="ORF">O181_031247</name>
</gene>
<organism evidence="2 3">
    <name type="scientific">Austropuccinia psidii MF-1</name>
    <dbReference type="NCBI Taxonomy" id="1389203"/>
    <lineage>
        <taxon>Eukaryota</taxon>
        <taxon>Fungi</taxon>
        <taxon>Dikarya</taxon>
        <taxon>Basidiomycota</taxon>
        <taxon>Pucciniomycotina</taxon>
        <taxon>Pucciniomycetes</taxon>
        <taxon>Pucciniales</taxon>
        <taxon>Sphaerophragmiaceae</taxon>
        <taxon>Austropuccinia</taxon>
    </lineage>
</organism>
<name>A0A9Q3H563_9BASI</name>
<keyword evidence="3" id="KW-1185">Reference proteome</keyword>
<evidence type="ECO:0000313" key="3">
    <source>
        <dbReference type="Proteomes" id="UP000765509"/>
    </source>
</evidence>
<proteinExistence type="predicted"/>
<dbReference type="Proteomes" id="UP000765509">
    <property type="component" value="Unassembled WGS sequence"/>
</dbReference>
<feature type="region of interest" description="Disordered" evidence="1">
    <location>
        <begin position="64"/>
        <end position="84"/>
    </location>
</feature>
<protein>
    <submittedName>
        <fullName evidence="2">Uncharacterized protein</fullName>
    </submittedName>
</protein>
<reference evidence="2" key="1">
    <citation type="submission" date="2021-03" db="EMBL/GenBank/DDBJ databases">
        <title>Draft genome sequence of rust myrtle Austropuccinia psidii MF-1, a brazilian biotype.</title>
        <authorList>
            <person name="Quecine M.C."/>
            <person name="Pachon D.M.R."/>
            <person name="Bonatelli M.L."/>
            <person name="Correr F.H."/>
            <person name="Franceschini L.M."/>
            <person name="Leite T.F."/>
            <person name="Margarido G.R.A."/>
            <person name="Almeida C.A."/>
            <person name="Ferrarezi J.A."/>
            <person name="Labate C.A."/>
        </authorList>
    </citation>
    <scope>NUCLEOTIDE SEQUENCE</scope>
    <source>
        <strain evidence="2">MF-1</strain>
    </source>
</reference>